<keyword evidence="1" id="KW-1133">Transmembrane helix</keyword>
<dbReference type="InParanoid" id="A0A0C2WHM8"/>
<evidence type="ECO:0000313" key="2">
    <source>
        <dbReference type="EMBL" id="KIL55618.1"/>
    </source>
</evidence>
<sequence length="56" mass="6062">MPRSLVLALGAGIGLFTTFVGLTSNGLNVVCGRNSRSTFNMYAFLYLISSYVISHM</sequence>
<name>A0A0C2WHM8_AMAMK</name>
<organism evidence="2 3">
    <name type="scientific">Amanita muscaria (strain Koide BX008)</name>
    <dbReference type="NCBI Taxonomy" id="946122"/>
    <lineage>
        <taxon>Eukaryota</taxon>
        <taxon>Fungi</taxon>
        <taxon>Dikarya</taxon>
        <taxon>Basidiomycota</taxon>
        <taxon>Agaricomycotina</taxon>
        <taxon>Agaricomycetes</taxon>
        <taxon>Agaricomycetidae</taxon>
        <taxon>Agaricales</taxon>
        <taxon>Pluteineae</taxon>
        <taxon>Amanitaceae</taxon>
        <taxon>Amanita</taxon>
    </lineage>
</organism>
<evidence type="ECO:0000256" key="1">
    <source>
        <dbReference type="SAM" id="Phobius"/>
    </source>
</evidence>
<protein>
    <submittedName>
        <fullName evidence="2">Uncharacterized protein</fullName>
    </submittedName>
</protein>
<dbReference type="Proteomes" id="UP000054549">
    <property type="component" value="Unassembled WGS sequence"/>
</dbReference>
<keyword evidence="3" id="KW-1185">Reference proteome</keyword>
<dbReference type="EMBL" id="KN818492">
    <property type="protein sequence ID" value="KIL55618.1"/>
    <property type="molecule type" value="Genomic_DNA"/>
</dbReference>
<keyword evidence="1" id="KW-0812">Transmembrane</keyword>
<reference evidence="2 3" key="1">
    <citation type="submission" date="2014-04" db="EMBL/GenBank/DDBJ databases">
        <title>Evolutionary Origins and Diversification of the Mycorrhizal Mutualists.</title>
        <authorList>
            <consortium name="DOE Joint Genome Institute"/>
            <consortium name="Mycorrhizal Genomics Consortium"/>
            <person name="Kohler A."/>
            <person name="Kuo A."/>
            <person name="Nagy L.G."/>
            <person name="Floudas D."/>
            <person name="Copeland A."/>
            <person name="Barry K.W."/>
            <person name="Cichocki N."/>
            <person name="Veneault-Fourrey C."/>
            <person name="LaButti K."/>
            <person name="Lindquist E.A."/>
            <person name="Lipzen A."/>
            <person name="Lundell T."/>
            <person name="Morin E."/>
            <person name="Murat C."/>
            <person name="Riley R."/>
            <person name="Ohm R."/>
            <person name="Sun H."/>
            <person name="Tunlid A."/>
            <person name="Henrissat B."/>
            <person name="Grigoriev I.V."/>
            <person name="Hibbett D.S."/>
            <person name="Martin F."/>
        </authorList>
    </citation>
    <scope>NUCLEOTIDE SEQUENCE [LARGE SCALE GENOMIC DNA]</scope>
    <source>
        <strain evidence="2 3">Koide BX008</strain>
    </source>
</reference>
<keyword evidence="1" id="KW-0472">Membrane</keyword>
<gene>
    <name evidence="2" type="ORF">M378DRAFT_173475</name>
</gene>
<evidence type="ECO:0000313" key="3">
    <source>
        <dbReference type="Proteomes" id="UP000054549"/>
    </source>
</evidence>
<dbReference type="HOGENOM" id="CLU_3013699_0_0_1"/>
<dbReference type="OrthoDB" id="431212at2759"/>
<feature type="transmembrane region" description="Helical" evidence="1">
    <location>
        <begin position="37"/>
        <end position="54"/>
    </location>
</feature>
<proteinExistence type="predicted"/>
<dbReference type="AlphaFoldDB" id="A0A0C2WHM8"/>
<accession>A0A0C2WHM8</accession>